<feature type="transmembrane region" description="Helical" evidence="7">
    <location>
        <begin position="6"/>
        <end position="25"/>
    </location>
</feature>
<feature type="transmembrane region" description="Helical" evidence="7">
    <location>
        <begin position="151"/>
        <end position="171"/>
    </location>
</feature>
<dbReference type="GO" id="GO:0005886">
    <property type="term" value="C:plasma membrane"/>
    <property type="evidence" value="ECO:0007669"/>
    <property type="project" value="UniProtKB-SubCell"/>
</dbReference>
<keyword evidence="4 7" id="KW-1133">Transmembrane helix</keyword>
<dbReference type="GO" id="GO:0008137">
    <property type="term" value="F:NADH dehydrogenase (ubiquinone) activity"/>
    <property type="evidence" value="ECO:0007669"/>
    <property type="project" value="InterPro"/>
</dbReference>
<evidence type="ECO:0000256" key="1">
    <source>
        <dbReference type="ARBA" id="ARBA00004651"/>
    </source>
</evidence>
<proteinExistence type="inferred from homology"/>
<evidence type="ECO:0000256" key="2">
    <source>
        <dbReference type="ARBA" id="ARBA00009025"/>
    </source>
</evidence>
<dbReference type="Proteomes" id="UP000621560">
    <property type="component" value="Unassembled WGS sequence"/>
</dbReference>
<comment type="subcellular location">
    <subcellularLocation>
        <location evidence="1">Cell membrane</location>
        <topology evidence="1">Multi-pass membrane protein</topology>
    </subcellularLocation>
    <subcellularLocation>
        <location evidence="6">Membrane</location>
        <topology evidence="6">Multi-pass membrane protein</topology>
    </subcellularLocation>
</comment>
<feature type="transmembrane region" description="Helical" evidence="7">
    <location>
        <begin position="494"/>
        <end position="515"/>
    </location>
</feature>
<dbReference type="InterPro" id="IPR001750">
    <property type="entry name" value="ND/Mrp_TM"/>
</dbReference>
<feature type="transmembrane region" description="Helical" evidence="7">
    <location>
        <begin position="183"/>
        <end position="205"/>
    </location>
</feature>
<dbReference type="GO" id="GO:0015990">
    <property type="term" value="P:electron transport coupled proton transport"/>
    <property type="evidence" value="ECO:0007669"/>
    <property type="project" value="TreeGrafter"/>
</dbReference>
<dbReference type="NCBIfam" id="TIGR01972">
    <property type="entry name" value="NDH_I_M"/>
    <property type="match status" value="1"/>
</dbReference>
<dbReference type="GO" id="GO:0003954">
    <property type="term" value="F:NADH dehydrogenase activity"/>
    <property type="evidence" value="ECO:0007669"/>
    <property type="project" value="TreeGrafter"/>
</dbReference>
<dbReference type="EMBL" id="JACXIZ010000019">
    <property type="protein sequence ID" value="MBD2845874.1"/>
    <property type="molecule type" value="Genomic_DNA"/>
</dbReference>
<dbReference type="PANTHER" id="PTHR43507:SF1">
    <property type="entry name" value="NADH-UBIQUINONE OXIDOREDUCTASE CHAIN 4"/>
    <property type="match status" value="1"/>
</dbReference>
<feature type="transmembrane region" description="Helical" evidence="7">
    <location>
        <begin position="417"/>
        <end position="436"/>
    </location>
</feature>
<feature type="transmembrane region" description="Helical" evidence="7">
    <location>
        <begin position="375"/>
        <end position="396"/>
    </location>
</feature>
<sequence length="540" mass="58006">MPDSWPLLSLLLLSPGLGILVLLFVPSRHQRLLRIVGVSATLLPLLLAGWLYALFESGSGGLTELAVWAELPLNRETINPQFAASYVLQLHYHLAVDGLSLPLVLLTVLVSTMAALAAVHVVKRRKAFYIWFLVLELAMLGVFLARDLVLFFLFFELTLIAAFFLIGIWGYQRREKTAVQFLIYNGIGSALMLLAFLILISTAGIRVEPGDLGAALIYSGSYDQLLANLADPQGFANQLPQEMGGYNPFYLSDGLAGAVFVLLLVGFGIKLPIFPLHTWMVRVHAEAHPSVVMLHAGVLLKMGAYGLLRFGIGLLPAQAEAWGPALAVLGAISMLYGAVLALVQRDLKRVLAYSSVSHMGLVLLGFATLRDIGLQGAVFLLISHGLIAALLFLLVGSLYERTHTTELDRLGGLARELPFMCGILLVAGLALLGLPGLSGFVGEFLVLLGLFETMPWIAAVAGLGLVITAAYVLRAVLAVAYGEPREPYGALRDARLVEAAPMVVLLSFIVLLGIYPSLLTGSLQDGAVQLLRQLAAVGRG</sequence>
<feature type="domain" description="NADH:quinone oxidoreductase/Mrp antiporter transmembrane" evidence="8">
    <location>
        <begin position="145"/>
        <end position="466"/>
    </location>
</feature>
<organism evidence="9 10">
    <name type="scientific">Paenibacillus sabuli</name>
    <dbReference type="NCBI Taxonomy" id="2772509"/>
    <lineage>
        <taxon>Bacteria</taxon>
        <taxon>Bacillati</taxon>
        <taxon>Bacillota</taxon>
        <taxon>Bacilli</taxon>
        <taxon>Bacillales</taxon>
        <taxon>Paenibacillaceae</taxon>
        <taxon>Paenibacillus</taxon>
    </lineage>
</organism>
<dbReference type="InterPro" id="IPR010227">
    <property type="entry name" value="NADH_Q_OxRdtase_chainM/4"/>
</dbReference>
<evidence type="ECO:0000256" key="6">
    <source>
        <dbReference type="RuleBase" id="RU000320"/>
    </source>
</evidence>
<evidence type="ECO:0000313" key="9">
    <source>
        <dbReference type="EMBL" id="MBD2845874.1"/>
    </source>
</evidence>
<keyword evidence="5 7" id="KW-0472">Membrane</keyword>
<keyword evidence="3 6" id="KW-0812">Transmembrane</keyword>
<dbReference type="InterPro" id="IPR003918">
    <property type="entry name" value="NADH_UbQ_OxRdtase"/>
</dbReference>
<feature type="transmembrane region" description="Helical" evidence="7">
    <location>
        <begin position="32"/>
        <end position="55"/>
    </location>
</feature>
<evidence type="ECO:0000256" key="7">
    <source>
        <dbReference type="SAM" id="Phobius"/>
    </source>
</evidence>
<dbReference type="GO" id="GO:0042773">
    <property type="term" value="P:ATP synthesis coupled electron transport"/>
    <property type="evidence" value="ECO:0007669"/>
    <property type="project" value="InterPro"/>
</dbReference>
<dbReference type="PRINTS" id="PR01437">
    <property type="entry name" value="NUOXDRDTASE4"/>
</dbReference>
<feature type="transmembrane region" description="Helical" evidence="7">
    <location>
        <begin position="456"/>
        <end position="482"/>
    </location>
</feature>
<evidence type="ECO:0000313" key="10">
    <source>
        <dbReference type="Proteomes" id="UP000621560"/>
    </source>
</evidence>
<feature type="transmembrane region" description="Helical" evidence="7">
    <location>
        <begin position="99"/>
        <end position="121"/>
    </location>
</feature>
<name>A0A927BUS9_9BACL</name>
<dbReference type="RefSeq" id="WP_190917861.1">
    <property type="nucleotide sequence ID" value="NZ_JACXIZ010000019.1"/>
</dbReference>
<dbReference type="PANTHER" id="PTHR43507">
    <property type="entry name" value="NADH-UBIQUINONE OXIDOREDUCTASE CHAIN 4"/>
    <property type="match status" value="1"/>
</dbReference>
<dbReference type="GO" id="GO:0048039">
    <property type="term" value="F:ubiquinone binding"/>
    <property type="evidence" value="ECO:0007669"/>
    <property type="project" value="TreeGrafter"/>
</dbReference>
<evidence type="ECO:0000259" key="8">
    <source>
        <dbReference type="Pfam" id="PF00361"/>
    </source>
</evidence>
<feature type="transmembrane region" description="Helical" evidence="7">
    <location>
        <begin position="350"/>
        <end position="369"/>
    </location>
</feature>
<feature type="transmembrane region" description="Helical" evidence="7">
    <location>
        <begin position="128"/>
        <end position="145"/>
    </location>
</feature>
<protein>
    <submittedName>
        <fullName evidence="9">NADH-quinone oxidoreductase subunit M</fullName>
    </submittedName>
</protein>
<feature type="transmembrane region" description="Helical" evidence="7">
    <location>
        <begin position="292"/>
        <end position="315"/>
    </location>
</feature>
<evidence type="ECO:0000256" key="3">
    <source>
        <dbReference type="ARBA" id="ARBA00022692"/>
    </source>
</evidence>
<gene>
    <name evidence="9" type="ORF">IDH44_11785</name>
</gene>
<evidence type="ECO:0000256" key="5">
    <source>
        <dbReference type="ARBA" id="ARBA00023136"/>
    </source>
</evidence>
<accession>A0A927BUS9</accession>
<reference evidence="9" key="1">
    <citation type="submission" date="2020-09" db="EMBL/GenBank/DDBJ databases">
        <title>A novel bacterium of genus Paenibacillus, isolated from South China Sea.</title>
        <authorList>
            <person name="Huang H."/>
            <person name="Mo K."/>
            <person name="Hu Y."/>
        </authorList>
    </citation>
    <scope>NUCLEOTIDE SEQUENCE</scope>
    <source>
        <strain evidence="9">IB182496</strain>
    </source>
</reference>
<evidence type="ECO:0000256" key="4">
    <source>
        <dbReference type="ARBA" id="ARBA00022989"/>
    </source>
</evidence>
<feature type="transmembrane region" description="Helical" evidence="7">
    <location>
        <begin position="249"/>
        <end position="271"/>
    </location>
</feature>
<feature type="transmembrane region" description="Helical" evidence="7">
    <location>
        <begin position="321"/>
        <end position="343"/>
    </location>
</feature>
<dbReference type="Pfam" id="PF00361">
    <property type="entry name" value="Proton_antipo_M"/>
    <property type="match status" value="1"/>
</dbReference>
<comment type="caution">
    <text evidence="9">The sequence shown here is derived from an EMBL/GenBank/DDBJ whole genome shotgun (WGS) entry which is preliminary data.</text>
</comment>
<dbReference type="AlphaFoldDB" id="A0A927BUS9"/>
<comment type="similarity">
    <text evidence="2">Belongs to the complex I subunit 4 family.</text>
</comment>
<keyword evidence="10" id="KW-1185">Reference proteome</keyword>